<evidence type="ECO:0000256" key="3">
    <source>
        <dbReference type="ARBA" id="ARBA00023125"/>
    </source>
</evidence>
<dbReference type="Gene3D" id="3.40.190.10">
    <property type="entry name" value="Periplasmic binding protein-like II"/>
    <property type="match status" value="2"/>
</dbReference>
<reference evidence="6 7" key="1">
    <citation type="submission" date="2019-03" db="EMBL/GenBank/DDBJ databases">
        <title>Genomic Encyclopedia of Type Strains, Phase IV (KMG-IV): sequencing the most valuable type-strain genomes for metagenomic binning, comparative biology and taxonomic classification.</title>
        <authorList>
            <person name="Goeker M."/>
        </authorList>
    </citation>
    <scope>NUCLEOTIDE SEQUENCE [LARGE SCALE GENOMIC DNA]</scope>
    <source>
        <strain evidence="6 7">DSM 10053</strain>
    </source>
</reference>
<dbReference type="InterPro" id="IPR000847">
    <property type="entry name" value="LysR_HTH_N"/>
</dbReference>
<accession>A0A4R1KQ37</accession>
<proteinExistence type="inferred from homology"/>
<dbReference type="PROSITE" id="PS50931">
    <property type="entry name" value="HTH_LYSR"/>
    <property type="match status" value="1"/>
</dbReference>
<keyword evidence="2" id="KW-0805">Transcription regulation</keyword>
<comment type="caution">
    <text evidence="6">The sequence shown here is derived from an EMBL/GenBank/DDBJ whole genome shotgun (WGS) entry which is preliminary data.</text>
</comment>
<dbReference type="InterPro" id="IPR036388">
    <property type="entry name" value="WH-like_DNA-bd_sf"/>
</dbReference>
<keyword evidence="3 6" id="KW-0238">DNA-binding</keyword>
<name>A0A4R1KQ37_9PAST</name>
<comment type="similarity">
    <text evidence="1">Belongs to the LysR transcriptional regulatory family.</text>
</comment>
<dbReference type="SUPFAM" id="SSF53850">
    <property type="entry name" value="Periplasmic binding protein-like II"/>
    <property type="match status" value="1"/>
</dbReference>
<evidence type="ECO:0000259" key="5">
    <source>
        <dbReference type="PROSITE" id="PS50931"/>
    </source>
</evidence>
<dbReference type="InterPro" id="IPR036390">
    <property type="entry name" value="WH_DNA-bd_sf"/>
</dbReference>
<organism evidence="6 7">
    <name type="scientific">Lonepinella koalarum</name>
    <dbReference type="NCBI Taxonomy" id="53417"/>
    <lineage>
        <taxon>Bacteria</taxon>
        <taxon>Pseudomonadati</taxon>
        <taxon>Pseudomonadota</taxon>
        <taxon>Gammaproteobacteria</taxon>
        <taxon>Pasteurellales</taxon>
        <taxon>Pasteurellaceae</taxon>
        <taxon>Lonepinella</taxon>
    </lineage>
</organism>
<evidence type="ECO:0000256" key="1">
    <source>
        <dbReference type="ARBA" id="ARBA00009437"/>
    </source>
</evidence>
<dbReference type="PRINTS" id="PR00039">
    <property type="entry name" value="HTHLYSR"/>
</dbReference>
<keyword evidence="7" id="KW-1185">Reference proteome</keyword>
<evidence type="ECO:0000313" key="6">
    <source>
        <dbReference type="EMBL" id="TCK67082.1"/>
    </source>
</evidence>
<evidence type="ECO:0000256" key="2">
    <source>
        <dbReference type="ARBA" id="ARBA00023015"/>
    </source>
</evidence>
<dbReference type="AlphaFoldDB" id="A0A4R1KQ37"/>
<dbReference type="SUPFAM" id="SSF46785">
    <property type="entry name" value="Winged helix' DNA-binding domain"/>
    <property type="match status" value="1"/>
</dbReference>
<dbReference type="PANTHER" id="PTHR30346">
    <property type="entry name" value="TRANSCRIPTIONAL DUAL REGULATOR HCAR-RELATED"/>
    <property type="match status" value="1"/>
</dbReference>
<dbReference type="Gene3D" id="1.10.10.10">
    <property type="entry name" value="Winged helix-like DNA-binding domain superfamily/Winged helix DNA-binding domain"/>
    <property type="match status" value="1"/>
</dbReference>
<dbReference type="InterPro" id="IPR005119">
    <property type="entry name" value="LysR_subst-bd"/>
</dbReference>
<dbReference type="GO" id="GO:0003677">
    <property type="term" value="F:DNA binding"/>
    <property type="evidence" value="ECO:0007669"/>
    <property type="project" value="UniProtKB-KW"/>
</dbReference>
<dbReference type="PANTHER" id="PTHR30346:SF28">
    <property type="entry name" value="HTH-TYPE TRANSCRIPTIONAL REGULATOR CYNR"/>
    <property type="match status" value="1"/>
</dbReference>
<dbReference type="GO" id="GO:0032993">
    <property type="term" value="C:protein-DNA complex"/>
    <property type="evidence" value="ECO:0007669"/>
    <property type="project" value="TreeGrafter"/>
</dbReference>
<dbReference type="Proteomes" id="UP000295496">
    <property type="component" value="Unassembled WGS sequence"/>
</dbReference>
<dbReference type="Pfam" id="PF00126">
    <property type="entry name" value="HTH_1"/>
    <property type="match status" value="1"/>
</dbReference>
<evidence type="ECO:0000313" key="7">
    <source>
        <dbReference type="Proteomes" id="UP000295496"/>
    </source>
</evidence>
<protein>
    <submittedName>
        <fullName evidence="6">DNA-binding transcriptional LysR family regulator</fullName>
    </submittedName>
</protein>
<dbReference type="Pfam" id="PF03466">
    <property type="entry name" value="LysR_substrate"/>
    <property type="match status" value="1"/>
</dbReference>
<evidence type="ECO:0000256" key="4">
    <source>
        <dbReference type="ARBA" id="ARBA00023163"/>
    </source>
</evidence>
<keyword evidence="4" id="KW-0804">Transcription</keyword>
<dbReference type="GO" id="GO:0003700">
    <property type="term" value="F:DNA-binding transcription factor activity"/>
    <property type="evidence" value="ECO:0007669"/>
    <property type="project" value="InterPro"/>
</dbReference>
<dbReference type="EMBL" id="SMGJ01000007">
    <property type="protein sequence ID" value="TCK67082.1"/>
    <property type="molecule type" value="Genomic_DNA"/>
</dbReference>
<gene>
    <name evidence="6" type="ORF">EV692_1987</name>
</gene>
<feature type="domain" description="HTH lysR-type" evidence="5">
    <location>
        <begin position="13"/>
        <end position="70"/>
    </location>
</feature>
<dbReference type="RefSeq" id="WP_132302569.1">
    <property type="nucleotide sequence ID" value="NZ_CP170642.1"/>
</dbReference>
<sequence length="307" mass="35862">MAMDNLDNSFNEIKIALLREFIVLTESLNFTQAAKKLDIPQPVLSRHIREFEEYAGGTLFRRSTRHVRLTTMGKLIQQEVMKILKQVDHSVSVIDHFTERAKKHLSIAYLGDAFNNILVKTIDEFREKYHSINVDYQETELGKIVDLIRANEYDFGLILRPNVVDTFDDLHTLALQKDPLYAVVNCVHPIAKQQFTSLKEIANYPIIRTNPKIHSYAENFSTNFFIKNHIDFTLQKEYPNFNTCLFEIELNQMAVFLVPQHRLHLLTHNTVGVLIQDNCFHILELIWNKDNLNPNLERFIQVLKNNI</sequence>